<evidence type="ECO:0000256" key="4">
    <source>
        <dbReference type="ARBA" id="ARBA00023136"/>
    </source>
</evidence>
<feature type="transmembrane region" description="Helical" evidence="5">
    <location>
        <begin position="332"/>
        <end position="351"/>
    </location>
</feature>
<keyword evidence="8" id="KW-1185">Reference proteome</keyword>
<dbReference type="InterPro" id="IPR020846">
    <property type="entry name" value="MFS_dom"/>
</dbReference>
<evidence type="ECO:0000256" key="3">
    <source>
        <dbReference type="ARBA" id="ARBA00022989"/>
    </source>
</evidence>
<dbReference type="EMBL" id="CP002859">
    <property type="protein sequence ID" value="AEI50176.1"/>
    <property type="molecule type" value="Genomic_DNA"/>
</dbReference>
<feature type="domain" description="Major facilitator superfamily (MFS) profile" evidence="6">
    <location>
        <begin position="59"/>
        <end position="444"/>
    </location>
</feature>
<feature type="transmembrane region" description="Helical" evidence="5">
    <location>
        <begin position="127"/>
        <end position="148"/>
    </location>
</feature>
<dbReference type="Pfam" id="PF07690">
    <property type="entry name" value="MFS_1"/>
    <property type="match status" value="1"/>
</dbReference>
<proteinExistence type="predicted"/>
<reference evidence="7 8" key="2">
    <citation type="journal article" date="2012" name="Stand. Genomic Sci.">
        <title>Complete genome sequence of the aquatic bacterium Runella slithyformis type strain (LSU 4(T)).</title>
        <authorList>
            <person name="Copeland A."/>
            <person name="Zhang X."/>
            <person name="Misra M."/>
            <person name="Lapidus A."/>
            <person name="Nolan M."/>
            <person name="Lucas S."/>
            <person name="Deshpande S."/>
            <person name="Cheng J.F."/>
            <person name="Tapia R."/>
            <person name="Goodwin L.A."/>
            <person name="Pitluck S."/>
            <person name="Liolios K."/>
            <person name="Pagani I."/>
            <person name="Ivanova N."/>
            <person name="Mikhailova N."/>
            <person name="Pati A."/>
            <person name="Chen A."/>
            <person name="Palaniappan K."/>
            <person name="Land M."/>
            <person name="Hauser L."/>
            <person name="Pan C."/>
            <person name="Jeffries C.D."/>
            <person name="Detter J.C."/>
            <person name="Brambilla E.M."/>
            <person name="Rohde M."/>
            <person name="Djao O.D."/>
            <person name="Goker M."/>
            <person name="Sikorski J."/>
            <person name="Tindall B.J."/>
            <person name="Woyke T."/>
            <person name="Bristow J."/>
            <person name="Eisen J.A."/>
            <person name="Markowitz V."/>
            <person name="Hugenholtz P."/>
            <person name="Kyrpides N.C."/>
            <person name="Klenk H.P."/>
            <person name="Mavromatis K."/>
        </authorList>
    </citation>
    <scope>NUCLEOTIDE SEQUENCE [LARGE SCALE GENOMIC DNA]</scope>
    <source>
        <strain evidence="8">ATCC 29530 / DSM 19594 / LMG 11500 / NCIMB 11436 / LSU 4</strain>
    </source>
</reference>
<reference evidence="8" key="1">
    <citation type="submission" date="2011-06" db="EMBL/GenBank/DDBJ databases">
        <title>The complete genome of chromosome of Runella slithyformis DSM 19594.</title>
        <authorList>
            <consortium name="US DOE Joint Genome Institute (JGI-PGF)"/>
            <person name="Lucas S."/>
            <person name="Han J."/>
            <person name="Lapidus A."/>
            <person name="Bruce D."/>
            <person name="Goodwin L."/>
            <person name="Pitluck S."/>
            <person name="Peters L."/>
            <person name="Kyrpides N."/>
            <person name="Mavromatis K."/>
            <person name="Ivanova N."/>
            <person name="Ovchinnikova G."/>
            <person name="Zhang X."/>
            <person name="Misra M."/>
            <person name="Detter J.C."/>
            <person name="Tapia R."/>
            <person name="Han C."/>
            <person name="Land M."/>
            <person name="Hauser L."/>
            <person name="Markowitz V."/>
            <person name="Cheng J.-F."/>
            <person name="Hugenholtz P."/>
            <person name="Woyke T."/>
            <person name="Wu D."/>
            <person name="Tindall B."/>
            <person name="Faehrich R."/>
            <person name="Brambilla E."/>
            <person name="Klenk H.-P."/>
            <person name="Eisen J.A."/>
        </authorList>
    </citation>
    <scope>NUCLEOTIDE SEQUENCE [LARGE SCALE GENOMIC DNA]</scope>
    <source>
        <strain evidence="8">ATCC 29530 / DSM 19594 / LMG 11500 / NCIMB 11436 / LSU 4</strain>
    </source>
</reference>
<feature type="transmembrane region" description="Helical" evidence="5">
    <location>
        <begin position="20"/>
        <end position="39"/>
    </location>
</feature>
<dbReference type="KEGG" id="rsi:Runsl_3818"/>
<gene>
    <name evidence="7" type="ordered locus">Runsl_3818</name>
</gene>
<evidence type="ECO:0000256" key="2">
    <source>
        <dbReference type="ARBA" id="ARBA00022692"/>
    </source>
</evidence>
<evidence type="ECO:0000313" key="7">
    <source>
        <dbReference type="EMBL" id="AEI50176.1"/>
    </source>
</evidence>
<dbReference type="PANTHER" id="PTHR23508:SF10">
    <property type="entry name" value="CARBOXYLIC ACID TRANSPORTER PROTEIN HOMOLOG"/>
    <property type="match status" value="1"/>
</dbReference>
<evidence type="ECO:0000256" key="5">
    <source>
        <dbReference type="SAM" id="Phobius"/>
    </source>
</evidence>
<dbReference type="Gene3D" id="1.20.1250.20">
    <property type="entry name" value="MFS general substrate transporter like domains"/>
    <property type="match status" value="2"/>
</dbReference>
<evidence type="ECO:0000256" key="1">
    <source>
        <dbReference type="ARBA" id="ARBA00004141"/>
    </source>
</evidence>
<accession>A0A7U3ZMY7</accession>
<protein>
    <submittedName>
        <fullName evidence="7">Major facilitator superfamily MFS_1</fullName>
    </submittedName>
</protein>
<comment type="subcellular location">
    <subcellularLocation>
        <location evidence="1">Membrane</location>
        <topology evidence="1">Multi-pass membrane protein</topology>
    </subcellularLocation>
</comment>
<name>A0A7U3ZMY7_RUNSL</name>
<sequence length="452" mass="49591">MRPRGFSERFTEQYKTYRPSLSSKTPFCVIAFLMILFRFKNMKNTITESASSNRLLSLPVIVSALGYFVDVYDLIVFNIVRVPSLKSLGLSPEEVSSVGATIYNWQQAGLLLGGILWGILADKRGRLSVLFGSIIMYSLANILCGFVQTPIMYGVLRFIAGVGLAGELGAGLTLVAEILPKHLRGYGSSIVASVGLLGAVVAFLTNSWFDWRTTYFAGGGLGLALLLLRVRVYESGMFEQAKTQSSQRGSMRALFADSVRFWKYMRCIGVGVPTYFVIGILATFSNEFAKALGITEEIVTGRCVMYVFVGTVVGDMFSGLLSQWLKSRRMAIGSMTTMTLIGVVFYLYGGIKQANTFYLTCAYLGFSIGYIAMFLTVTAESFGTDLRATATSTVANFVRATTLLTLPLYQYLKPDVGAISAGGLVALLCFVIAYLSLFLMEETFHKDLDYVE</sequence>
<dbReference type="SUPFAM" id="SSF103473">
    <property type="entry name" value="MFS general substrate transporter"/>
    <property type="match status" value="1"/>
</dbReference>
<evidence type="ECO:0000259" key="6">
    <source>
        <dbReference type="PROSITE" id="PS50850"/>
    </source>
</evidence>
<keyword evidence="3 5" id="KW-1133">Transmembrane helix</keyword>
<feature type="transmembrane region" description="Helical" evidence="5">
    <location>
        <begin position="154"/>
        <end position="176"/>
    </location>
</feature>
<keyword evidence="4 5" id="KW-0472">Membrane</keyword>
<feature type="transmembrane region" description="Helical" evidence="5">
    <location>
        <begin position="188"/>
        <end position="209"/>
    </location>
</feature>
<feature type="transmembrane region" description="Helical" evidence="5">
    <location>
        <begin position="60"/>
        <end position="82"/>
    </location>
</feature>
<feature type="transmembrane region" description="Helical" evidence="5">
    <location>
        <begin position="357"/>
        <end position="377"/>
    </location>
</feature>
<dbReference type="InterPro" id="IPR011701">
    <property type="entry name" value="MFS"/>
</dbReference>
<dbReference type="PANTHER" id="PTHR23508">
    <property type="entry name" value="CARBOXYLIC ACID TRANSPORTER PROTEIN HOMOLOG"/>
    <property type="match status" value="1"/>
</dbReference>
<dbReference type="GO" id="GO:0046943">
    <property type="term" value="F:carboxylic acid transmembrane transporter activity"/>
    <property type="evidence" value="ECO:0007669"/>
    <property type="project" value="TreeGrafter"/>
</dbReference>
<organism evidence="7 8">
    <name type="scientific">Runella slithyformis (strain ATCC 29530 / DSM 19594 / LMG 11500 / NCIMB 11436 / LSU 4)</name>
    <dbReference type="NCBI Taxonomy" id="761193"/>
    <lineage>
        <taxon>Bacteria</taxon>
        <taxon>Pseudomonadati</taxon>
        <taxon>Bacteroidota</taxon>
        <taxon>Cytophagia</taxon>
        <taxon>Cytophagales</taxon>
        <taxon>Spirosomataceae</taxon>
        <taxon>Runella</taxon>
    </lineage>
</organism>
<feature type="transmembrane region" description="Helical" evidence="5">
    <location>
        <begin position="102"/>
        <end position="120"/>
    </location>
</feature>
<feature type="transmembrane region" description="Helical" evidence="5">
    <location>
        <begin position="418"/>
        <end position="440"/>
    </location>
</feature>
<keyword evidence="2 5" id="KW-0812">Transmembrane</keyword>
<dbReference type="Proteomes" id="UP000000493">
    <property type="component" value="Chromosome"/>
</dbReference>
<dbReference type="InterPro" id="IPR036259">
    <property type="entry name" value="MFS_trans_sf"/>
</dbReference>
<feature type="transmembrane region" description="Helical" evidence="5">
    <location>
        <begin position="264"/>
        <end position="284"/>
    </location>
</feature>
<dbReference type="GO" id="GO:0005886">
    <property type="term" value="C:plasma membrane"/>
    <property type="evidence" value="ECO:0007669"/>
    <property type="project" value="TreeGrafter"/>
</dbReference>
<dbReference type="AlphaFoldDB" id="A0A7U3ZMY7"/>
<evidence type="ECO:0000313" key="8">
    <source>
        <dbReference type="Proteomes" id="UP000000493"/>
    </source>
</evidence>
<feature type="transmembrane region" description="Helical" evidence="5">
    <location>
        <begin position="215"/>
        <end position="232"/>
    </location>
</feature>
<dbReference type="PROSITE" id="PS50850">
    <property type="entry name" value="MFS"/>
    <property type="match status" value="1"/>
</dbReference>